<evidence type="ECO:0000256" key="1">
    <source>
        <dbReference type="SAM" id="Phobius"/>
    </source>
</evidence>
<dbReference type="Gene3D" id="3.30.70.2390">
    <property type="match status" value="1"/>
</dbReference>
<evidence type="ECO:0000259" key="2">
    <source>
        <dbReference type="Pfam" id="PF13399"/>
    </source>
</evidence>
<keyword evidence="1" id="KW-0472">Membrane</keyword>
<dbReference type="Pfam" id="PF13399">
    <property type="entry name" value="LytR_C"/>
    <property type="match status" value="1"/>
</dbReference>
<keyword evidence="1" id="KW-0812">Transmembrane</keyword>
<dbReference type="EMBL" id="JBHLUB010000029">
    <property type="protein sequence ID" value="MFC0582227.1"/>
    <property type="molecule type" value="Genomic_DNA"/>
</dbReference>
<proteinExistence type="predicted"/>
<keyword evidence="1" id="KW-1133">Transmembrane helix</keyword>
<organism evidence="3 4">
    <name type="scientific">Micrococcoides hystricis</name>
    <dbReference type="NCBI Taxonomy" id="1572761"/>
    <lineage>
        <taxon>Bacteria</taxon>
        <taxon>Bacillati</taxon>
        <taxon>Actinomycetota</taxon>
        <taxon>Actinomycetes</taxon>
        <taxon>Micrococcales</taxon>
        <taxon>Micrococcaceae</taxon>
        <taxon>Micrococcoides</taxon>
    </lineage>
</organism>
<protein>
    <submittedName>
        <fullName evidence="3">LytR C-terminal domain-containing protein</fullName>
    </submittedName>
</protein>
<comment type="caution">
    <text evidence="3">The sequence shown here is derived from an EMBL/GenBank/DDBJ whole genome shotgun (WGS) entry which is preliminary data.</text>
</comment>
<keyword evidence="4" id="KW-1185">Reference proteome</keyword>
<feature type="domain" description="LytR/CpsA/Psr regulator C-terminal" evidence="2">
    <location>
        <begin position="111"/>
        <end position="197"/>
    </location>
</feature>
<dbReference type="RefSeq" id="WP_377459228.1">
    <property type="nucleotide sequence ID" value="NZ_JBHLUB010000029.1"/>
</dbReference>
<accession>A0ABV6PCY7</accession>
<dbReference type="Proteomes" id="UP001589862">
    <property type="component" value="Unassembled WGS sequence"/>
</dbReference>
<reference evidence="3 4" key="1">
    <citation type="submission" date="2024-09" db="EMBL/GenBank/DDBJ databases">
        <authorList>
            <person name="Sun Q."/>
            <person name="Mori K."/>
        </authorList>
    </citation>
    <scope>NUCLEOTIDE SEQUENCE [LARGE SCALE GENOMIC DNA]</scope>
    <source>
        <strain evidence="3 4">NCAIM B.02604</strain>
    </source>
</reference>
<name>A0ABV6PCY7_9MICC</name>
<sequence>MNPSPRQIRKAERKARKNDVREWHGHRIVSEEDLTGYFEQVDPADAKRAKNRRRTRHTVVILILLALIAGIVFFAYKVIKGEAVIPGWEHREPTALPACPTDARTVLDPKDVTVHVYNGTNHSGLAGKTADQLKERGFSIGTVGNAKLASQSTHVLIVTGAEGFDAAFTAQKHFNNADVITDGRTDASVDVVLGYEFKAPRSAKKVNKAAGALNCLDAETDEEAEQSPSPEEN</sequence>
<evidence type="ECO:0000313" key="4">
    <source>
        <dbReference type="Proteomes" id="UP001589862"/>
    </source>
</evidence>
<dbReference type="InterPro" id="IPR027381">
    <property type="entry name" value="LytR/CpsA/Psr_C"/>
</dbReference>
<feature type="transmembrane region" description="Helical" evidence="1">
    <location>
        <begin position="57"/>
        <end position="76"/>
    </location>
</feature>
<evidence type="ECO:0000313" key="3">
    <source>
        <dbReference type="EMBL" id="MFC0582227.1"/>
    </source>
</evidence>
<gene>
    <name evidence="3" type="ORF">ACFFFR_07505</name>
</gene>